<evidence type="ECO:0000313" key="3">
    <source>
        <dbReference type="Proteomes" id="UP000177370"/>
    </source>
</evidence>
<dbReference type="Proteomes" id="UP000177370">
    <property type="component" value="Unassembled WGS sequence"/>
</dbReference>
<dbReference type="InterPro" id="IPR047216">
    <property type="entry name" value="Endonuclease_DUF559_bact"/>
</dbReference>
<dbReference type="InterPro" id="IPR011335">
    <property type="entry name" value="Restrct_endonuc-II-like"/>
</dbReference>
<sequence length="120" mass="14425">MVLVHNNQKLKDRRRELRRKSTREEEILWSKIRDSKLEYKFKRQHSIGGYILDFYCSECKLIIEIDGGSHTKLEAIEYDKVRDRYFSELGYTTVRFSNKEINSKIDEVLAEIKNYLVNCK</sequence>
<accession>A0A1F6V6Q9</accession>
<dbReference type="SUPFAM" id="SSF52980">
    <property type="entry name" value="Restriction endonuclease-like"/>
    <property type="match status" value="1"/>
</dbReference>
<organism evidence="2 3">
    <name type="scientific">Candidatus Nomurabacteria bacterium RIFCSPHIGHO2_01_FULL_40_24b</name>
    <dbReference type="NCBI Taxonomy" id="1801739"/>
    <lineage>
        <taxon>Bacteria</taxon>
        <taxon>Candidatus Nomuraibacteriota</taxon>
    </lineage>
</organism>
<dbReference type="CDD" id="cd01038">
    <property type="entry name" value="Endonuclease_DUF559"/>
    <property type="match status" value="1"/>
</dbReference>
<dbReference type="Gene3D" id="3.40.960.10">
    <property type="entry name" value="VSR Endonuclease"/>
    <property type="match status" value="1"/>
</dbReference>
<dbReference type="AlphaFoldDB" id="A0A1F6V6Q9"/>
<feature type="domain" description="DUF559" evidence="1">
    <location>
        <begin position="9"/>
        <end position="115"/>
    </location>
</feature>
<dbReference type="EMBL" id="MFTP01000022">
    <property type="protein sequence ID" value="OGI65144.1"/>
    <property type="molecule type" value="Genomic_DNA"/>
</dbReference>
<name>A0A1F6V6Q9_9BACT</name>
<proteinExistence type="predicted"/>
<dbReference type="InterPro" id="IPR007569">
    <property type="entry name" value="DUF559"/>
</dbReference>
<dbReference type="PANTHER" id="PTHR38590">
    <property type="entry name" value="BLL0828 PROTEIN"/>
    <property type="match status" value="1"/>
</dbReference>
<protein>
    <recommendedName>
        <fullName evidence="1">DUF559 domain-containing protein</fullName>
    </recommendedName>
</protein>
<dbReference type="PANTHER" id="PTHR38590:SF1">
    <property type="entry name" value="BLL0828 PROTEIN"/>
    <property type="match status" value="1"/>
</dbReference>
<evidence type="ECO:0000313" key="2">
    <source>
        <dbReference type="EMBL" id="OGI65144.1"/>
    </source>
</evidence>
<reference evidence="2 3" key="1">
    <citation type="journal article" date="2016" name="Nat. Commun.">
        <title>Thousands of microbial genomes shed light on interconnected biogeochemical processes in an aquifer system.</title>
        <authorList>
            <person name="Anantharaman K."/>
            <person name="Brown C.T."/>
            <person name="Hug L.A."/>
            <person name="Sharon I."/>
            <person name="Castelle C.J."/>
            <person name="Probst A.J."/>
            <person name="Thomas B.C."/>
            <person name="Singh A."/>
            <person name="Wilkins M.J."/>
            <person name="Karaoz U."/>
            <person name="Brodie E.L."/>
            <person name="Williams K.H."/>
            <person name="Hubbard S.S."/>
            <person name="Banfield J.F."/>
        </authorList>
    </citation>
    <scope>NUCLEOTIDE SEQUENCE [LARGE SCALE GENOMIC DNA]</scope>
</reference>
<evidence type="ECO:0000259" key="1">
    <source>
        <dbReference type="Pfam" id="PF04480"/>
    </source>
</evidence>
<dbReference type="Pfam" id="PF04480">
    <property type="entry name" value="DUF559"/>
    <property type="match status" value="1"/>
</dbReference>
<gene>
    <name evidence="2" type="ORF">A2647_04300</name>
</gene>
<comment type="caution">
    <text evidence="2">The sequence shown here is derived from an EMBL/GenBank/DDBJ whole genome shotgun (WGS) entry which is preliminary data.</text>
</comment>